<proteinExistence type="predicted"/>
<accession>A0ABY7F4V0</accession>
<feature type="transmembrane region" description="Helical" evidence="13">
    <location>
        <begin position="1025"/>
        <end position="1043"/>
    </location>
</feature>
<dbReference type="InterPro" id="IPR000210">
    <property type="entry name" value="BTB/POZ_dom"/>
</dbReference>
<keyword evidence="11" id="KW-0407">Ion channel</keyword>
<keyword evidence="6" id="KW-0851">Voltage-gated channel</keyword>
<evidence type="ECO:0000256" key="8">
    <source>
        <dbReference type="ARBA" id="ARBA00022989"/>
    </source>
</evidence>
<evidence type="ECO:0000256" key="13">
    <source>
        <dbReference type="SAM" id="Phobius"/>
    </source>
</evidence>
<evidence type="ECO:0000259" key="14">
    <source>
        <dbReference type="SMART" id="SM00225"/>
    </source>
</evidence>
<evidence type="ECO:0000256" key="11">
    <source>
        <dbReference type="ARBA" id="ARBA00023303"/>
    </source>
</evidence>
<feature type="transmembrane region" description="Helical" evidence="13">
    <location>
        <begin position="783"/>
        <end position="805"/>
    </location>
</feature>
<feature type="transmembrane region" description="Helical" evidence="13">
    <location>
        <begin position="1506"/>
        <end position="1529"/>
    </location>
</feature>
<feature type="transmembrane region" description="Helical" evidence="13">
    <location>
        <begin position="475"/>
        <end position="497"/>
    </location>
</feature>
<feature type="transmembrane region" description="Helical" evidence="13">
    <location>
        <begin position="914"/>
        <end position="937"/>
    </location>
</feature>
<evidence type="ECO:0000256" key="10">
    <source>
        <dbReference type="ARBA" id="ARBA00023136"/>
    </source>
</evidence>
<feature type="region of interest" description="Disordered" evidence="12">
    <location>
        <begin position="288"/>
        <end position="340"/>
    </location>
</feature>
<sequence length="1573" mass="177619">MDDKLHIVVGGQAFSIGKTLIDKGPSSKLQKLLNCEPISVERPPEVFTAILGLYQTGELHVPLTSCPRSFLCELEFWEIDLDDQVIHQKFLSSHAQEEKGRNVCFGHCSGLKKLRSSVWNVLDYKEKSWLSLLYFAISVLVVLTSIFVIAYSTDESFHRAMTNCEQEFLKHCDSLVVPFQRLASLRFKIQPDGSSFDNQEEDIETLDFVVPVEEEVSKTTSSPLPDCLQREATTFSIVEEPTLNSLEDFLSDIIELSETSTKQTKPTKPTNDDTTKVINFEIITEANGITTDETNVESSTDTNDHSETNTNNDSTIEHTLGRRLTRSVQEGYHSSKMKAEPTSMLLKKRQNKGFKHVQNVESVSSHLTKSSQKDTSNHDFLKRFISYSRQERSASDATPGVLVEPAILVTSSPCIRAFNQKVRSLPVTRSVSIPNMKVKITVFATLESICLVFFTVDILLRLLSCPSIVQYFKSIINITDAIALIAAYVYMLCLFQVKVQRYQNSWIDFLWYIQLLRAFRLFRIMGHIRAGKVLLFVVLHNMRDFLIVAIFLVAGMCTFASVIYLAEGKDVVKDIPTGWYWAVVTMTTVGYGDISPKTAVGRALSCVCALCGVLMLAMTIPIVAENFIKLYGQASAKPASQMEDFCIVVGGQTFEIAKTLVDKGPPSKLQKLAKCEPIRRIERPPEVFSAILSLYQTGELHMPMTSCPAAFLRELEFWEIGTESIPLCCSQRIEHFLKDQALQQSFLSAQSDDSVSCHVRHCSGLRKMVAGVWKVLDYKDSSFLSLSYFTINVFIVSLAILVQLYFTINLFIVSMPILVQLYFTINVFIVSMPILVQLYFTINLFIVSLSIVVQLYFTSNVFIVSMPILVQLYFTINMFIVSLPILVQLYFTINLFIVSLSIVVQLYFTSNVFIVSMPILVQLYFTINMFIVSLAILVQLYFTINMFIVSLSIVVQLYFTSNVFIVSLPILVQLYFTINMFIVSLPILVQLYFTINMFIVSFPILVQLYFTINVFIVSLPILVQLYFTINVFIVSLSIVVQLTDESFHRAMTNCERLDYMIRNNMENVENVEKDLLKHCDSLVVPFALFTSNTRNGNFEDNMDTDQTTLNYIIPIEDEIYPPSTPFSTFLEGETIKPFSFDQMAKAIDDLFAKEVDSLEASEKQSKSNNDSTDENMVLNGSAREGTNGGITIESITEFDTGSNVFGDSDTNRLRGLPNDEPEQLESFNLRGLPNDDPEQLERFGLRGLPNDDPEELKNFDLRGLSNDDLEQLEENFKGSSTARTQDGKTDADNMGVFKRSTPSVRQIRDAHPDRIIVSAPTTHTLHNSDSGSGFKIVSIPNLNVKITVFVCLELTSLTFFSIDILLRLFCCSSIRKYFTSFINITDTIALVSAYVYMLCLYQVKVQRYQKSWIDFLWYVQLLRAFRLFRIMGHLRAGKVLQFVVLNNIRDFLIVAIFLVAGMCTFASVIYLAEGKDVVKDIPTGWYWAVVTMTTVGYGDIVPLTAVGRAISCVCALCGILMLAMTIPIVTENFIKLYRHASAKPASKDHVKKFKALKPKSVSLSISTDIDSRF</sequence>
<feature type="transmembrane region" description="Helical" evidence="13">
    <location>
        <begin position="1484"/>
        <end position="1500"/>
    </location>
</feature>
<dbReference type="Gene3D" id="3.30.710.10">
    <property type="entry name" value="Potassium Channel Kv1.1, Chain A"/>
    <property type="match status" value="2"/>
</dbReference>
<keyword evidence="7" id="KW-0630">Potassium</keyword>
<dbReference type="Pfam" id="PF00520">
    <property type="entry name" value="Ion_trans"/>
    <property type="match status" value="2"/>
</dbReference>
<evidence type="ECO:0000256" key="4">
    <source>
        <dbReference type="ARBA" id="ARBA00022692"/>
    </source>
</evidence>
<evidence type="ECO:0000256" key="7">
    <source>
        <dbReference type="ARBA" id="ARBA00022958"/>
    </source>
</evidence>
<dbReference type="PANTHER" id="PTHR11537">
    <property type="entry name" value="VOLTAGE-GATED POTASSIUM CHANNEL"/>
    <property type="match status" value="1"/>
</dbReference>
<comment type="subcellular location">
    <subcellularLocation>
        <location evidence="1">Membrane</location>
        <topology evidence="1">Multi-pass membrane protein</topology>
    </subcellularLocation>
</comment>
<dbReference type="Gene3D" id="1.10.287.70">
    <property type="match status" value="2"/>
</dbReference>
<feature type="transmembrane region" description="Helical" evidence="13">
    <location>
        <begin position="129"/>
        <end position="151"/>
    </location>
</feature>
<dbReference type="Pfam" id="PF02214">
    <property type="entry name" value="BTB_2"/>
    <property type="match status" value="2"/>
</dbReference>
<keyword evidence="5" id="KW-0631">Potassium channel</keyword>
<keyword evidence="4 13" id="KW-0812">Transmembrane</keyword>
<dbReference type="InterPro" id="IPR027359">
    <property type="entry name" value="Volt_channel_dom_sf"/>
</dbReference>
<feature type="transmembrane region" description="Helical" evidence="13">
    <location>
        <begin position="600"/>
        <end position="624"/>
    </location>
</feature>
<feature type="domain" description="BTB" evidence="14">
    <location>
        <begin position="3"/>
        <end position="94"/>
    </location>
</feature>
<feature type="transmembrane region" description="Helical" evidence="13">
    <location>
        <begin position="440"/>
        <end position="463"/>
    </location>
</feature>
<evidence type="ECO:0000256" key="12">
    <source>
        <dbReference type="SAM" id="MobiDB-lite"/>
    </source>
</evidence>
<evidence type="ECO:0000256" key="6">
    <source>
        <dbReference type="ARBA" id="ARBA00022882"/>
    </source>
</evidence>
<reference evidence="15" key="1">
    <citation type="submission" date="2022-11" db="EMBL/GenBank/DDBJ databases">
        <title>Centuries of genome instability and evolution in soft-shell clam transmissible cancer (bioRxiv).</title>
        <authorList>
            <person name="Hart S.F.M."/>
            <person name="Yonemitsu M.A."/>
            <person name="Giersch R.M."/>
            <person name="Beal B.F."/>
            <person name="Arriagada G."/>
            <person name="Davis B.W."/>
            <person name="Ostrander E.A."/>
            <person name="Goff S.P."/>
            <person name="Metzger M.J."/>
        </authorList>
    </citation>
    <scope>NUCLEOTIDE SEQUENCE</scope>
    <source>
        <strain evidence="15">MELC-2E11</strain>
        <tissue evidence="15">Siphon/mantle</tissue>
    </source>
</reference>
<feature type="transmembrane region" description="Helical" evidence="13">
    <location>
        <begin position="889"/>
        <end position="908"/>
    </location>
</feature>
<dbReference type="InterPro" id="IPR003131">
    <property type="entry name" value="T1-type_BTB"/>
</dbReference>
<gene>
    <name evidence="15" type="ORF">MAR_004456</name>
</gene>
<keyword evidence="9" id="KW-0406">Ion transport</keyword>
<organism evidence="15 16">
    <name type="scientific">Mya arenaria</name>
    <name type="common">Soft-shell clam</name>
    <dbReference type="NCBI Taxonomy" id="6604"/>
    <lineage>
        <taxon>Eukaryota</taxon>
        <taxon>Metazoa</taxon>
        <taxon>Spiralia</taxon>
        <taxon>Lophotrochozoa</taxon>
        <taxon>Mollusca</taxon>
        <taxon>Bivalvia</taxon>
        <taxon>Autobranchia</taxon>
        <taxon>Heteroconchia</taxon>
        <taxon>Euheterodonta</taxon>
        <taxon>Imparidentia</taxon>
        <taxon>Neoheterodontei</taxon>
        <taxon>Myida</taxon>
        <taxon>Myoidea</taxon>
        <taxon>Myidae</taxon>
        <taxon>Mya</taxon>
    </lineage>
</organism>
<evidence type="ECO:0000256" key="3">
    <source>
        <dbReference type="ARBA" id="ARBA00022538"/>
    </source>
</evidence>
<feature type="transmembrane region" description="Helical" evidence="13">
    <location>
        <begin position="838"/>
        <end position="857"/>
    </location>
</feature>
<dbReference type="Proteomes" id="UP001164746">
    <property type="component" value="Chromosome 9"/>
</dbReference>
<feature type="transmembrane region" description="Helical" evidence="13">
    <location>
        <begin position="545"/>
        <end position="566"/>
    </location>
</feature>
<keyword evidence="16" id="KW-1185">Reference proteome</keyword>
<feature type="region of interest" description="Disordered" evidence="12">
    <location>
        <begin position="1201"/>
        <end position="1222"/>
    </location>
</feature>
<evidence type="ECO:0000256" key="1">
    <source>
        <dbReference type="ARBA" id="ARBA00004141"/>
    </source>
</evidence>
<evidence type="ECO:0000256" key="5">
    <source>
        <dbReference type="ARBA" id="ARBA00022826"/>
    </source>
</evidence>
<feature type="transmembrane region" description="Helical" evidence="13">
    <location>
        <begin position="811"/>
        <end position="831"/>
    </location>
</feature>
<dbReference type="Gene3D" id="1.20.120.350">
    <property type="entry name" value="Voltage-gated potassium channels. Chain C"/>
    <property type="match status" value="2"/>
</dbReference>
<protein>
    <submittedName>
        <fullName evidence="15">KCA10-like protein</fullName>
    </submittedName>
</protein>
<feature type="transmembrane region" description="Helical" evidence="13">
    <location>
        <begin position="1346"/>
        <end position="1369"/>
    </location>
</feature>
<dbReference type="PANTHER" id="PTHR11537:SF254">
    <property type="entry name" value="POTASSIUM VOLTAGE-GATED CHANNEL PROTEIN SHAB"/>
    <property type="match status" value="1"/>
</dbReference>
<dbReference type="InterPro" id="IPR011333">
    <property type="entry name" value="SKP1/BTB/POZ_sf"/>
</dbReference>
<dbReference type="InterPro" id="IPR005821">
    <property type="entry name" value="Ion_trans_dom"/>
</dbReference>
<feature type="region of interest" description="Disordered" evidence="12">
    <location>
        <begin position="1158"/>
        <end position="1185"/>
    </location>
</feature>
<feature type="transmembrane region" description="Helical" evidence="13">
    <location>
        <begin position="974"/>
        <end position="993"/>
    </location>
</feature>
<feature type="transmembrane region" description="Helical" evidence="13">
    <location>
        <begin position="1451"/>
        <end position="1472"/>
    </location>
</feature>
<feature type="compositionally biased region" description="Polar residues" evidence="12">
    <location>
        <begin position="288"/>
        <end position="301"/>
    </location>
</feature>
<feature type="transmembrane region" description="Helical" evidence="13">
    <location>
        <begin position="1381"/>
        <end position="1403"/>
    </location>
</feature>
<feature type="domain" description="BTB" evidence="14">
    <location>
        <begin position="643"/>
        <end position="737"/>
    </location>
</feature>
<evidence type="ECO:0000256" key="2">
    <source>
        <dbReference type="ARBA" id="ARBA00022448"/>
    </source>
</evidence>
<keyword evidence="8 13" id="KW-1133">Transmembrane helix</keyword>
<dbReference type="SUPFAM" id="SSF54695">
    <property type="entry name" value="POZ domain"/>
    <property type="match status" value="2"/>
</dbReference>
<evidence type="ECO:0000313" key="15">
    <source>
        <dbReference type="EMBL" id="WAR14351.1"/>
    </source>
</evidence>
<dbReference type="SMART" id="SM00225">
    <property type="entry name" value="BTB"/>
    <property type="match status" value="2"/>
</dbReference>
<name>A0ABY7F4V0_MYAAR</name>
<keyword evidence="10 13" id="KW-0472">Membrane</keyword>
<dbReference type="EMBL" id="CP111020">
    <property type="protein sequence ID" value="WAR14351.1"/>
    <property type="molecule type" value="Genomic_DNA"/>
</dbReference>
<dbReference type="SUPFAM" id="SSF81324">
    <property type="entry name" value="Voltage-gated potassium channels"/>
    <property type="match status" value="2"/>
</dbReference>
<feature type="transmembrane region" description="Helical" evidence="13">
    <location>
        <begin position="1000"/>
        <end position="1019"/>
    </location>
</feature>
<evidence type="ECO:0000256" key="9">
    <source>
        <dbReference type="ARBA" id="ARBA00023065"/>
    </source>
</evidence>
<feature type="transmembrane region" description="Helical" evidence="13">
    <location>
        <begin position="944"/>
        <end position="968"/>
    </location>
</feature>
<keyword evidence="2" id="KW-0813">Transport</keyword>
<evidence type="ECO:0000313" key="16">
    <source>
        <dbReference type="Proteomes" id="UP001164746"/>
    </source>
</evidence>
<feature type="transmembrane region" description="Helical" evidence="13">
    <location>
        <begin position="863"/>
        <end position="882"/>
    </location>
</feature>
<keyword evidence="3" id="KW-0633">Potassium transport</keyword>
<dbReference type="InterPro" id="IPR028325">
    <property type="entry name" value="VG_K_chnl"/>
</dbReference>
<dbReference type="CDD" id="cd18317">
    <property type="entry name" value="BTB_POZ_Kv"/>
    <property type="match status" value="2"/>
</dbReference>